<comment type="caution">
    <text evidence="5">The sequence shown here is derived from an EMBL/GenBank/DDBJ whole genome shotgun (WGS) entry which is preliminary data.</text>
</comment>
<keyword evidence="3" id="KW-0804">Transcription</keyword>
<keyword evidence="2" id="KW-0238">DNA-binding</keyword>
<accession>A0AAP2D6I7</accession>
<dbReference type="PANTHER" id="PTHR33154:SF15">
    <property type="entry name" value="REGULATORY PROTEIN ARSR"/>
    <property type="match status" value="1"/>
</dbReference>
<protein>
    <submittedName>
        <fullName evidence="5">Winged helix-turn-helix domain-containing protein</fullName>
    </submittedName>
</protein>
<dbReference type="NCBIfam" id="NF033788">
    <property type="entry name" value="HTH_metalloreg"/>
    <property type="match status" value="1"/>
</dbReference>
<keyword evidence="6" id="KW-1185">Reference proteome</keyword>
<dbReference type="PANTHER" id="PTHR33154">
    <property type="entry name" value="TRANSCRIPTIONAL REGULATOR, ARSR FAMILY"/>
    <property type="match status" value="1"/>
</dbReference>
<sequence length="108" mass="12365">MGLTKSELFKKRQNRIAVLAKAFDHPARVAILEYILAHETCICNDLVDVLPLSQSTITQHLKELKQIGIIKGEVEGPKVNYCIDEHVWEEAKDMFITMFSKFVKKNCC</sequence>
<keyword evidence="1" id="KW-0805">Transcription regulation</keyword>
<reference evidence="5 6" key="1">
    <citation type="submission" date="2021-05" db="EMBL/GenBank/DDBJ databases">
        <title>A Polyphasic approach of four new species of the genus Ohtaekwangia: Ohtaekwangia histidinii sp. nov., Ohtaekwangia cretensis sp. nov., Ohtaekwangia indiensis sp. nov., Ohtaekwangia reichenbachii sp. nov. from diverse environment.</title>
        <authorList>
            <person name="Octaviana S."/>
        </authorList>
    </citation>
    <scope>NUCLEOTIDE SEQUENCE [LARGE SCALE GENOMIC DNA]</scope>
    <source>
        <strain evidence="5 6">PWU37</strain>
    </source>
</reference>
<dbReference type="SUPFAM" id="SSF46785">
    <property type="entry name" value="Winged helix' DNA-binding domain"/>
    <property type="match status" value="1"/>
</dbReference>
<dbReference type="CDD" id="cd00090">
    <property type="entry name" value="HTH_ARSR"/>
    <property type="match status" value="1"/>
</dbReference>
<dbReference type="InterPro" id="IPR001845">
    <property type="entry name" value="HTH_ArsR_DNA-bd_dom"/>
</dbReference>
<dbReference type="EMBL" id="JAHESC010000007">
    <property type="protein sequence ID" value="MBT1686268.1"/>
    <property type="molecule type" value="Genomic_DNA"/>
</dbReference>
<evidence type="ECO:0000313" key="5">
    <source>
        <dbReference type="EMBL" id="MBT1686268.1"/>
    </source>
</evidence>
<evidence type="ECO:0000256" key="1">
    <source>
        <dbReference type="ARBA" id="ARBA00023015"/>
    </source>
</evidence>
<dbReference type="Proteomes" id="UP001319180">
    <property type="component" value="Unassembled WGS sequence"/>
</dbReference>
<dbReference type="PRINTS" id="PR00778">
    <property type="entry name" value="HTHARSR"/>
</dbReference>
<dbReference type="SMART" id="SM00418">
    <property type="entry name" value="HTH_ARSR"/>
    <property type="match status" value="1"/>
</dbReference>
<organism evidence="5 6">
    <name type="scientific">Dawidia soli</name>
    <dbReference type="NCBI Taxonomy" id="2782352"/>
    <lineage>
        <taxon>Bacteria</taxon>
        <taxon>Pseudomonadati</taxon>
        <taxon>Bacteroidota</taxon>
        <taxon>Cytophagia</taxon>
        <taxon>Cytophagales</taxon>
        <taxon>Chryseotaleaceae</taxon>
        <taxon>Dawidia</taxon>
    </lineage>
</organism>
<dbReference type="InterPro" id="IPR051081">
    <property type="entry name" value="HTH_MetalResp_TranReg"/>
</dbReference>
<evidence type="ECO:0000259" key="4">
    <source>
        <dbReference type="PROSITE" id="PS50987"/>
    </source>
</evidence>
<dbReference type="Pfam" id="PF01022">
    <property type="entry name" value="HTH_5"/>
    <property type="match status" value="1"/>
</dbReference>
<dbReference type="Gene3D" id="1.10.10.10">
    <property type="entry name" value="Winged helix-like DNA-binding domain superfamily/Winged helix DNA-binding domain"/>
    <property type="match status" value="1"/>
</dbReference>
<evidence type="ECO:0000313" key="6">
    <source>
        <dbReference type="Proteomes" id="UP001319180"/>
    </source>
</evidence>
<feature type="domain" description="HTH arsR-type" evidence="4">
    <location>
        <begin position="8"/>
        <end position="102"/>
    </location>
</feature>
<dbReference type="GO" id="GO:0003700">
    <property type="term" value="F:DNA-binding transcription factor activity"/>
    <property type="evidence" value="ECO:0007669"/>
    <property type="project" value="InterPro"/>
</dbReference>
<dbReference type="AlphaFoldDB" id="A0AAP2D6I7"/>
<name>A0AAP2D6I7_9BACT</name>
<proteinExistence type="predicted"/>
<dbReference type="InterPro" id="IPR011991">
    <property type="entry name" value="ArsR-like_HTH"/>
</dbReference>
<evidence type="ECO:0000256" key="3">
    <source>
        <dbReference type="ARBA" id="ARBA00023163"/>
    </source>
</evidence>
<gene>
    <name evidence="5" type="ORF">KK078_06855</name>
</gene>
<dbReference type="RefSeq" id="WP_254089509.1">
    <property type="nucleotide sequence ID" value="NZ_JAHESC010000007.1"/>
</dbReference>
<dbReference type="PROSITE" id="PS50987">
    <property type="entry name" value="HTH_ARSR_2"/>
    <property type="match status" value="1"/>
</dbReference>
<evidence type="ECO:0000256" key="2">
    <source>
        <dbReference type="ARBA" id="ARBA00023125"/>
    </source>
</evidence>
<dbReference type="GO" id="GO:0003677">
    <property type="term" value="F:DNA binding"/>
    <property type="evidence" value="ECO:0007669"/>
    <property type="project" value="UniProtKB-KW"/>
</dbReference>
<dbReference type="InterPro" id="IPR036390">
    <property type="entry name" value="WH_DNA-bd_sf"/>
</dbReference>
<dbReference type="InterPro" id="IPR036388">
    <property type="entry name" value="WH-like_DNA-bd_sf"/>
</dbReference>